<dbReference type="AlphaFoldDB" id="A0A7Y2L7Y2"/>
<evidence type="ECO:0000313" key="4">
    <source>
        <dbReference type="Proteomes" id="UP000529861"/>
    </source>
</evidence>
<accession>A0A7Y2L7Y2</accession>
<organism evidence="3 4">
    <name type="scientific">Caldanaerobacter subterraneus</name>
    <dbReference type="NCBI Taxonomy" id="911092"/>
    <lineage>
        <taxon>Bacteria</taxon>
        <taxon>Bacillati</taxon>
        <taxon>Bacillota</taxon>
        <taxon>Clostridia</taxon>
        <taxon>Thermoanaerobacterales</taxon>
        <taxon>Thermoanaerobacteraceae</taxon>
        <taxon>Caldanaerobacter</taxon>
    </lineage>
</organism>
<feature type="domain" description="YvlB/LiaX N-terminal" evidence="2">
    <location>
        <begin position="3"/>
        <end position="34"/>
    </location>
</feature>
<dbReference type="Pfam" id="PF13349">
    <property type="entry name" value="DUF4097"/>
    <property type="match status" value="1"/>
</dbReference>
<feature type="domain" description="DUF4097" evidence="1">
    <location>
        <begin position="124"/>
        <end position="239"/>
    </location>
</feature>
<dbReference type="EMBL" id="JABEQB010000004">
    <property type="protein sequence ID" value="NNG66046.1"/>
    <property type="molecule type" value="Genomic_DNA"/>
</dbReference>
<comment type="caution">
    <text evidence="3">The sequence shown here is derived from an EMBL/GenBank/DDBJ whole genome shotgun (WGS) entry which is preliminary data.</text>
</comment>
<proteinExistence type="predicted"/>
<evidence type="ECO:0000259" key="1">
    <source>
        <dbReference type="Pfam" id="PF13349"/>
    </source>
</evidence>
<sequence length="322" mass="36493">MEEEKMVVLRMLEEGKITAEEAAILLEALEGRREVNLQEEGSFNLLDKFKERMTALSDIPKEVEKGLDKIEEKIEGIKKRDFGTSIADRILDFIWEGREEKLEKDFEFKDVGESISLKIAVANGNITLKRWDKDYIRTKVEYAIRSRGGGLDVKYEENYLKIVGDKGVKKAEIEVYLPAVKCDEVKLETVNGEISAEDLKMKKVALKSINSDVDLKDVCLEEADISTVNGDVSIHNLKVDLQKVFLKIDTINGDVEVKLEDKNVGVYYKLKTIAGDCSINLPGTSQATRNRHYLKGNTKNYRESEKKLEIHVNSISGDITLE</sequence>
<dbReference type="InterPro" id="IPR053959">
    <property type="entry name" value="YvlB/LiaX_N"/>
</dbReference>
<evidence type="ECO:0000259" key="2">
    <source>
        <dbReference type="Pfam" id="PF22746"/>
    </source>
</evidence>
<dbReference type="Pfam" id="PF22746">
    <property type="entry name" value="SHOCT-like_DUF2089-C"/>
    <property type="match status" value="1"/>
</dbReference>
<reference evidence="3 4" key="1">
    <citation type="submission" date="2020-04" db="EMBL/GenBank/DDBJ databases">
        <title>Draft genome sequence of Caldanaerobacter sunterraneus. strain 1523vc isolated from Griffin hot spring, Kamchatka, Russia.</title>
        <authorList>
            <person name="Toshchakov S.V."/>
            <person name="Podosokorskaya O.A."/>
            <person name="Kublanov I.V."/>
            <person name="Korzhenkov A."/>
            <person name="Patrushev M.V."/>
        </authorList>
    </citation>
    <scope>NUCLEOTIDE SEQUENCE [LARGE SCALE GENOMIC DNA]</scope>
    <source>
        <strain evidence="3 4">1523vc</strain>
    </source>
</reference>
<dbReference type="RefSeq" id="WP_170270188.1">
    <property type="nucleotide sequence ID" value="NZ_JABEQB010000004.1"/>
</dbReference>
<name>A0A7Y2L7Y2_9THEO</name>
<evidence type="ECO:0000313" key="3">
    <source>
        <dbReference type="EMBL" id="NNG66046.1"/>
    </source>
</evidence>
<dbReference type="Proteomes" id="UP000529861">
    <property type="component" value="Unassembled WGS sequence"/>
</dbReference>
<dbReference type="InterPro" id="IPR025164">
    <property type="entry name" value="Toastrack_DUF4097"/>
</dbReference>
<gene>
    <name evidence="3" type="ORF">HKI81_02175</name>
</gene>
<protein>
    <submittedName>
        <fullName evidence="3">DUF4097 family beta strand repeat protein</fullName>
    </submittedName>
</protein>